<evidence type="ECO:0000313" key="2">
    <source>
        <dbReference type="Proteomes" id="UP000271241"/>
    </source>
</evidence>
<sequence>MADGCLQLINEDQEIQASALKSSAENWRLEDWDTDYNIVTLCGEPGSGKSTLGNALFDAQFSVSQDGKSTSSSEGVWMSKVSGMNVLAMDAAMMAASDSGKGWTCRLRNHVFVTAVSSVFIVNVNESTFKKDSYSNVVFLLKHIFSAHLALFGRRHKTLLLFAIRDYTEQTTQTKLRSILATYIKSAWDRVKKTVKGKKRSANDFFDYSIVALPSKLDAPDEFDAAVAQLRTR</sequence>
<organism evidence="1 2">
    <name type="scientific">Thamnocephalis sphaerospora</name>
    <dbReference type="NCBI Taxonomy" id="78915"/>
    <lineage>
        <taxon>Eukaryota</taxon>
        <taxon>Fungi</taxon>
        <taxon>Fungi incertae sedis</taxon>
        <taxon>Zoopagomycota</taxon>
        <taxon>Zoopagomycotina</taxon>
        <taxon>Zoopagomycetes</taxon>
        <taxon>Zoopagales</taxon>
        <taxon>Sigmoideomycetaceae</taxon>
        <taxon>Thamnocephalis</taxon>
    </lineage>
</organism>
<gene>
    <name evidence="1" type="ORF">THASP1DRAFT_30417</name>
</gene>
<dbReference type="GO" id="GO:0005783">
    <property type="term" value="C:endoplasmic reticulum"/>
    <property type="evidence" value="ECO:0007669"/>
    <property type="project" value="TreeGrafter"/>
</dbReference>
<dbReference type="GO" id="GO:0016320">
    <property type="term" value="P:endoplasmic reticulum membrane fusion"/>
    <property type="evidence" value="ECO:0007669"/>
    <property type="project" value="TreeGrafter"/>
</dbReference>
<accession>A0A4P9XQL2</accession>
<evidence type="ECO:0000313" key="1">
    <source>
        <dbReference type="EMBL" id="RKP07781.1"/>
    </source>
</evidence>
<dbReference type="PANTHER" id="PTHR45923">
    <property type="entry name" value="PROTEIN SEY1"/>
    <property type="match status" value="1"/>
</dbReference>
<dbReference type="PANTHER" id="PTHR45923:SF2">
    <property type="entry name" value="PROTEIN SEY1"/>
    <property type="match status" value="1"/>
</dbReference>
<dbReference type="GO" id="GO:0003924">
    <property type="term" value="F:GTPase activity"/>
    <property type="evidence" value="ECO:0007669"/>
    <property type="project" value="TreeGrafter"/>
</dbReference>
<dbReference type="InterPro" id="IPR008803">
    <property type="entry name" value="RHD3/Sey1"/>
</dbReference>
<protein>
    <submittedName>
        <fullName evidence="1">RHD3/Sey1</fullName>
    </submittedName>
</protein>
<dbReference type="SUPFAM" id="SSF52540">
    <property type="entry name" value="P-loop containing nucleoside triphosphate hydrolases"/>
    <property type="match status" value="1"/>
</dbReference>
<dbReference type="AlphaFoldDB" id="A0A4P9XQL2"/>
<proteinExistence type="predicted"/>
<name>A0A4P9XQL2_9FUNG</name>
<dbReference type="Gene3D" id="3.40.50.300">
    <property type="entry name" value="P-loop containing nucleotide triphosphate hydrolases"/>
    <property type="match status" value="1"/>
</dbReference>
<keyword evidence="2" id="KW-1185">Reference proteome</keyword>
<dbReference type="Pfam" id="PF05879">
    <property type="entry name" value="RHD3_GTPase"/>
    <property type="match status" value="1"/>
</dbReference>
<dbReference type="EMBL" id="KZ992674">
    <property type="protein sequence ID" value="RKP07781.1"/>
    <property type="molecule type" value="Genomic_DNA"/>
</dbReference>
<dbReference type="InterPro" id="IPR027417">
    <property type="entry name" value="P-loop_NTPase"/>
</dbReference>
<dbReference type="Proteomes" id="UP000271241">
    <property type="component" value="Unassembled WGS sequence"/>
</dbReference>
<reference evidence="2" key="1">
    <citation type="journal article" date="2018" name="Nat. Microbiol.">
        <title>Leveraging single-cell genomics to expand the fungal tree of life.</title>
        <authorList>
            <person name="Ahrendt S.R."/>
            <person name="Quandt C.A."/>
            <person name="Ciobanu D."/>
            <person name="Clum A."/>
            <person name="Salamov A."/>
            <person name="Andreopoulos B."/>
            <person name="Cheng J.F."/>
            <person name="Woyke T."/>
            <person name="Pelin A."/>
            <person name="Henrissat B."/>
            <person name="Reynolds N.K."/>
            <person name="Benny G.L."/>
            <person name="Smith M.E."/>
            <person name="James T.Y."/>
            <person name="Grigoriev I.V."/>
        </authorList>
    </citation>
    <scope>NUCLEOTIDE SEQUENCE [LARGE SCALE GENOMIC DNA]</scope>
    <source>
        <strain evidence="2">RSA 1356</strain>
    </source>
</reference>